<feature type="compositionally biased region" description="Basic and acidic residues" evidence="1">
    <location>
        <begin position="8"/>
        <end position="21"/>
    </location>
</feature>
<proteinExistence type="predicted"/>
<evidence type="ECO:0000256" key="1">
    <source>
        <dbReference type="SAM" id="MobiDB-lite"/>
    </source>
</evidence>
<gene>
    <name evidence="2" type="ORF">B7G68_04910</name>
</gene>
<accession>A0ABM6TDU5</accession>
<keyword evidence="3" id="KW-1185">Reference proteome</keyword>
<organism evidence="2 3">
    <name type="scientific">Caulobacter segnis</name>
    <dbReference type="NCBI Taxonomy" id="88688"/>
    <lineage>
        <taxon>Bacteria</taxon>
        <taxon>Pseudomonadati</taxon>
        <taxon>Pseudomonadota</taxon>
        <taxon>Alphaproteobacteria</taxon>
        <taxon>Caulobacterales</taxon>
        <taxon>Caulobacteraceae</taxon>
        <taxon>Caulobacter</taxon>
    </lineage>
</organism>
<protein>
    <submittedName>
        <fullName evidence="2">Antitoxin</fullName>
    </submittedName>
</protein>
<evidence type="ECO:0000313" key="3">
    <source>
        <dbReference type="Proteomes" id="UP000240527"/>
    </source>
</evidence>
<evidence type="ECO:0000313" key="2">
    <source>
        <dbReference type="EMBL" id="AVQ01258.1"/>
    </source>
</evidence>
<feature type="region of interest" description="Disordered" evidence="1">
    <location>
        <begin position="1"/>
        <end position="21"/>
    </location>
</feature>
<dbReference type="Proteomes" id="UP000240527">
    <property type="component" value="Chromosome"/>
</dbReference>
<name>A0ABM6TDU5_9CAUL</name>
<reference evidence="2 3" key="1">
    <citation type="journal article" date="2015" name="Biotechnol. Bioeng.">
        <title>Genome sequence and phenotypic characterization of Caulobacter segnis.</title>
        <authorList>
            <person name="Patel S."/>
            <person name="Fletcher B."/>
            <person name="Scott D.C."/>
            <person name="Ely B."/>
        </authorList>
    </citation>
    <scope>NUCLEOTIDE SEQUENCE [LARGE SCALE GENOMIC DNA]</scope>
    <source>
        <strain evidence="2 3">TK0059</strain>
    </source>
</reference>
<sequence>MGRVIQARRVDDKQGMEHDENMAIKKTPKIDAAPHEAPGRNLAVFAQKPPESDFVERPGFEDNEAHWKDVRRIADETLRDGGIPLEDVQRWVESWDTENELPPPEPRRREAE</sequence>
<dbReference type="EMBL" id="CP027850">
    <property type="protein sequence ID" value="AVQ01258.1"/>
    <property type="molecule type" value="Genomic_DNA"/>
</dbReference>